<reference evidence="1 2" key="1">
    <citation type="submission" date="2015-01" db="EMBL/GenBank/DDBJ databases">
        <title>Vibrio sp. C5 JCM 19232 whole genome shotgun sequence.</title>
        <authorList>
            <person name="Sawabe T."/>
            <person name="Meirelles P."/>
            <person name="Feng G."/>
            <person name="Sayaka M."/>
            <person name="Hattori M."/>
            <person name="Ohkuma M."/>
        </authorList>
    </citation>
    <scope>NUCLEOTIDE SEQUENCE [LARGE SCALE GENOMIC DNA]</scope>
    <source>
        <strain evidence="1 2">JCM19232</strain>
    </source>
</reference>
<evidence type="ECO:0000313" key="1">
    <source>
        <dbReference type="EMBL" id="GAM63221.1"/>
    </source>
</evidence>
<name>A0A0B8PA11_9VIBR</name>
<sequence>MFEETNYFFSITWNWFSETGDYSARADYQSLLNVGRVTVAKNNRNTPGSFGFEASADVGEDIQVYSLRADYTANRYSGEVEYVYLTNTDTDVQTQNISTRLSTAISVFDTDVSWSRSYFGPAAIVKVHDSLEAPVFINEYYEEEPQSIATQTLNNTAPLYGSHIETRVLVTVPDAPVGYNYGNDIRVIIPGTYTGHIIEVGSSQNRTVIGTLLNAEGEPIVLRNGYVLHNGGRSTIFTNSAGRFALDGVGYGEFEVNIVGDPSYQGRFRIDEDAKSLIYLNDLTLQKN</sequence>
<comment type="caution">
    <text evidence="1">The sequence shown here is derived from an EMBL/GenBank/DDBJ whole genome shotgun (WGS) entry which is preliminary data.</text>
</comment>
<protein>
    <submittedName>
        <fullName evidence="1">P pilus assembly protein</fullName>
    </submittedName>
</protein>
<dbReference type="Proteomes" id="UP000031670">
    <property type="component" value="Unassembled WGS sequence"/>
</dbReference>
<accession>A0A0B8PA11</accession>
<dbReference type="AlphaFoldDB" id="A0A0B8PA11"/>
<reference evidence="1 2" key="2">
    <citation type="submission" date="2015-01" db="EMBL/GenBank/DDBJ databases">
        <authorList>
            <consortium name="NBRP consortium"/>
            <person name="Sawabe T."/>
            <person name="Meirelles P."/>
            <person name="Feng G."/>
            <person name="Sayaka M."/>
            <person name="Hattori M."/>
            <person name="Ohkuma M."/>
        </authorList>
    </citation>
    <scope>NUCLEOTIDE SEQUENCE [LARGE SCALE GENOMIC DNA]</scope>
    <source>
        <strain evidence="1 2">JCM19232</strain>
    </source>
</reference>
<gene>
    <name evidence="1" type="ORF">JCM19232_1368</name>
</gene>
<evidence type="ECO:0000313" key="2">
    <source>
        <dbReference type="Proteomes" id="UP000031670"/>
    </source>
</evidence>
<dbReference type="EMBL" id="BBSA01000008">
    <property type="protein sequence ID" value="GAM63221.1"/>
    <property type="molecule type" value="Genomic_DNA"/>
</dbReference>
<organism evidence="1 2">
    <name type="scientific">Vibrio ishigakensis</name>
    <dbReference type="NCBI Taxonomy" id="1481914"/>
    <lineage>
        <taxon>Bacteria</taxon>
        <taxon>Pseudomonadati</taxon>
        <taxon>Pseudomonadota</taxon>
        <taxon>Gammaproteobacteria</taxon>
        <taxon>Vibrionales</taxon>
        <taxon>Vibrionaceae</taxon>
        <taxon>Vibrio</taxon>
    </lineage>
</organism>
<proteinExistence type="predicted"/>